<gene>
    <name evidence="1" type="ORF">FBZ90_103417</name>
</gene>
<comment type="caution">
    <text evidence="1">The sequence shown here is derived from an EMBL/GenBank/DDBJ whole genome shotgun (WGS) entry which is preliminary data.</text>
</comment>
<evidence type="ECO:0000313" key="2">
    <source>
        <dbReference type="Proteomes" id="UP000315751"/>
    </source>
</evidence>
<dbReference type="RefSeq" id="WP_145730376.1">
    <property type="nucleotide sequence ID" value="NZ_VITR01000003.1"/>
</dbReference>
<organism evidence="1 2">
    <name type="scientific">Nitrospirillum amazonense</name>
    <dbReference type="NCBI Taxonomy" id="28077"/>
    <lineage>
        <taxon>Bacteria</taxon>
        <taxon>Pseudomonadati</taxon>
        <taxon>Pseudomonadota</taxon>
        <taxon>Alphaproteobacteria</taxon>
        <taxon>Rhodospirillales</taxon>
        <taxon>Azospirillaceae</taxon>
        <taxon>Nitrospirillum</taxon>
    </lineage>
</organism>
<dbReference type="OrthoDB" id="1550318at2"/>
<dbReference type="EMBL" id="VITR01000003">
    <property type="protein sequence ID" value="TWB44509.1"/>
    <property type="molecule type" value="Genomic_DNA"/>
</dbReference>
<dbReference type="Proteomes" id="UP000315751">
    <property type="component" value="Unassembled WGS sequence"/>
</dbReference>
<proteinExistence type="predicted"/>
<sequence length="439" mass="46020">MLNDNLFGQSYDQIKKAVYANQSANFQILGTPVAYNFSTPGPNQMDPGLYQFVSVMPVWSALGTFGQNGTTLFSAYRQLLSNVTFKIDPGKQADLAQQQSQLNGLYQQQTQVIANTTQAYNVQLANGGDLFKAMYPTIQAWLAGPGSTYQTQINGLTTSINTLSNKYTSDLAAILGGDQTLQQAMNAIQTPSNTPAQGAPPPGWIAVPNSGGVLQWQPEFVVNPAPAQVTQTLSQGSLGGFTVTLDSSVTNNSLSQAWAGGNVSYGNSFFSVNAGGNWSSLNIDQSDTSVKVEISVKSSMLVTVTPGVWYDGGFLANLAQNTAGGGGYQLASTWSVAGNPPSAFGQNGLVSTNVAQLVVVYQPSATVTMSQQTFQRNYQMFQGGGGISIGPFTFGGNGGSVKDYTLTTNGSTNFTATSTSTLPQIVGIGVGFPGVGQPE</sequence>
<protein>
    <submittedName>
        <fullName evidence="1">Uncharacterized protein</fullName>
    </submittedName>
</protein>
<accession>A0A560HFW9</accession>
<evidence type="ECO:0000313" key="1">
    <source>
        <dbReference type="EMBL" id="TWB44509.1"/>
    </source>
</evidence>
<reference evidence="1 2" key="1">
    <citation type="submission" date="2019-06" db="EMBL/GenBank/DDBJ databases">
        <title>Genomic Encyclopedia of Type Strains, Phase IV (KMG-V): Genome sequencing to study the core and pangenomes of soil and plant-associated prokaryotes.</title>
        <authorList>
            <person name="Whitman W."/>
        </authorList>
    </citation>
    <scope>NUCLEOTIDE SEQUENCE [LARGE SCALE GENOMIC DNA]</scope>
    <source>
        <strain evidence="1 2">BR 11622</strain>
    </source>
</reference>
<keyword evidence="2" id="KW-1185">Reference proteome</keyword>
<name>A0A560HFW9_9PROT</name>
<dbReference type="AlphaFoldDB" id="A0A560HFW9"/>